<proteinExistence type="predicted"/>
<protein>
    <submittedName>
        <fullName evidence="2">Uncharacterized protein</fullName>
    </submittedName>
</protein>
<keyword evidence="1" id="KW-0812">Transmembrane</keyword>
<accession>A0A0A9BVP4</accession>
<sequence length="41" mass="5029">MVAKWVIYLLLSAVFIFFLFLFNLFDCFTYFSRSLVQQFSY</sequence>
<dbReference type="EMBL" id="GBRH01230509">
    <property type="protein sequence ID" value="JAD67386.1"/>
    <property type="molecule type" value="Transcribed_RNA"/>
</dbReference>
<evidence type="ECO:0000256" key="1">
    <source>
        <dbReference type="SAM" id="Phobius"/>
    </source>
</evidence>
<keyword evidence="1" id="KW-1133">Transmembrane helix</keyword>
<reference evidence="2" key="1">
    <citation type="submission" date="2014-09" db="EMBL/GenBank/DDBJ databases">
        <authorList>
            <person name="Magalhaes I.L.F."/>
            <person name="Oliveira U."/>
            <person name="Santos F.R."/>
            <person name="Vidigal T.H.D.A."/>
            <person name="Brescovit A.D."/>
            <person name="Santos A.J."/>
        </authorList>
    </citation>
    <scope>NUCLEOTIDE SEQUENCE</scope>
    <source>
        <tissue evidence="2">Shoot tissue taken approximately 20 cm above the soil surface</tissue>
    </source>
</reference>
<name>A0A0A9BVP4_ARUDO</name>
<evidence type="ECO:0000313" key="2">
    <source>
        <dbReference type="EMBL" id="JAD67386.1"/>
    </source>
</evidence>
<feature type="transmembrane region" description="Helical" evidence="1">
    <location>
        <begin position="6"/>
        <end position="25"/>
    </location>
</feature>
<organism evidence="2">
    <name type="scientific">Arundo donax</name>
    <name type="common">Giant reed</name>
    <name type="synonym">Donax arundinaceus</name>
    <dbReference type="NCBI Taxonomy" id="35708"/>
    <lineage>
        <taxon>Eukaryota</taxon>
        <taxon>Viridiplantae</taxon>
        <taxon>Streptophyta</taxon>
        <taxon>Embryophyta</taxon>
        <taxon>Tracheophyta</taxon>
        <taxon>Spermatophyta</taxon>
        <taxon>Magnoliopsida</taxon>
        <taxon>Liliopsida</taxon>
        <taxon>Poales</taxon>
        <taxon>Poaceae</taxon>
        <taxon>PACMAD clade</taxon>
        <taxon>Arundinoideae</taxon>
        <taxon>Arundineae</taxon>
        <taxon>Arundo</taxon>
    </lineage>
</organism>
<dbReference type="AlphaFoldDB" id="A0A0A9BVP4"/>
<reference evidence="2" key="2">
    <citation type="journal article" date="2015" name="Data Brief">
        <title>Shoot transcriptome of the giant reed, Arundo donax.</title>
        <authorList>
            <person name="Barrero R.A."/>
            <person name="Guerrero F.D."/>
            <person name="Moolhuijzen P."/>
            <person name="Goolsby J.A."/>
            <person name="Tidwell J."/>
            <person name="Bellgard S.E."/>
            <person name="Bellgard M.I."/>
        </authorList>
    </citation>
    <scope>NUCLEOTIDE SEQUENCE</scope>
    <source>
        <tissue evidence="2">Shoot tissue taken approximately 20 cm above the soil surface</tissue>
    </source>
</reference>
<keyword evidence="1" id="KW-0472">Membrane</keyword>